<feature type="domain" description="HTH lacI-type" evidence="4">
    <location>
        <begin position="23"/>
        <end position="78"/>
    </location>
</feature>
<keyword evidence="2 5" id="KW-0238">DNA-binding</keyword>
<dbReference type="SUPFAM" id="SSF53822">
    <property type="entry name" value="Periplasmic binding protein-like I"/>
    <property type="match status" value="1"/>
</dbReference>
<sequence length="351" mass="37805">MTDLSLLRDRTTPRMEAQTAKPAGIQAVAARAGVSIATVSRVLNGISTKAGVETSARVRQAAEELGYRPAHAGRALRMRQTRLVALLMPDIANAFYSAIARSIETTLRDRDHTMILCNTGEDPDLQDFYLREMQAYHVRGVALLGAVESDGLDQALASGLPIAFVNRKPPRGGGVFVGIDNRAAGLAVAEHFLAKGFQSCGVIHGPLHSSASRERFEGFMDRLREAGCAPLPAHILDGGLSLEGGYREAARMLAGSHRPRAIFCGNDLVAYGLFRRCRELGLSVPQDIAIFGFDDNPLNDWTAPWLSTIHIPYDAFGAAVTDALFRLWDGTGKAGPADPLPFSIKLRGSAE</sequence>
<dbReference type="SUPFAM" id="SSF47413">
    <property type="entry name" value="lambda repressor-like DNA-binding domains"/>
    <property type="match status" value="1"/>
</dbReference>
<keyword evidence="3" id="KW-0804">Transcription</keyword>
<evidence type="ECO:0000313" key="6">
    <source>
        <dbReference type="Proteomes" id="UP000721844"/>
    </source>
</evidence>
<dbReference type="InterPro" id="IPR010982">
    <property type="entry name" value="Lambda_DNA-bd_dom_sf"/>
</dbReference>
<dbReference type="GO" id="GO:0003700">
    <property type="term" value="F:DNA-binding transcription factor activity"/>
    <property type="evidence" value="ECO:0007669"/>
    <property type="project" value="TreeGrafter"/>
</dbReference>
<keyword evidence="1" id="KW-0805">Transcription regulation</keyword>
<evidence type="ECO:0000256" key="3">
    <source>
        <dbReference type="ARBA" id="ARBA00023163"/>
    </source>
</evidence>
<dbReference type="Gene3D" id="3.40.50.2300">
    <property type="match status" value="2"/>
</dbReference>
<evidence type="ECO:0000256" key="2">
    <source>
        <dbReference type="ARBA" id="ARBA00023125"/>
    </source>
</evidence>
<reference evidence="5 6" key="1">
    <citation type="journal article" date="2021" name="Microorganisms">
        <title>Acidisoma silvae sp. nov. and Acidisomacellulosilytica sp. nov., Two Acidophilic Bacteria Isolated from Decaying Wood, Hydrolyzing Cellulose and Producing Poly-3-hydroxybutyrate.</title>
        <authorList>
            <person name="Mieszkin S."/>
            <person name="Pouder E."/>
            <person name="Uroz S."/>
            <person name="Simon-Colin C."/>
            <person name="Alain K."/>
        </authorList>
    </citation>
    <scope>NUCLEOTIDE SEQUENCE [LARGE SCALE GENOMIC DNA]</scope>
    <source>
        <strain evidence="5 6">HW T5.17</strain>
    </source>
</reference>
<dbReference type="Pfam" id="PF00356">
    <property type="entry name" value="LacI"/>
    <property type="match status" value="1"/>
</dbReference>
<evidence type="ECO:0000256" key="1">
    <source>
        <dbReference type="ARBA" id="ARBA00023015"/>
    </source>
</evidence>
<dbReference type="Proteomes" id="UP000721844">
    <property type="component" value="Unassembled WGS sequence"/>
</dbReference>
<dbReference type="SMART" id="SM00354">
    <property type="entry name" value="HTH_LACI"/>
    <property type="match status" value="1"/>
</dbReference>
<keyword evidence="6" id="KW-1185">Reference proteome</keyword>
<dbReference type="GO" id="GO:0000976">
    <property type="term" value="F:transcription cis-regulatory region binding"/>
    <property type="evidence" value="ECO:0007669"/>
    <property type="project" value="TreeGrafter"/>
</dbReference>
<dbReference type="InterPro" id="IPR000843">
    <property type="entry name" value="HTH_LacI"/>
</dbReference>
<accession>A0A964E7C6</accession>
<name>A0A964E7C6_9PROT</name>
<dbReference type="Gene3D" id="1.10.260.40">
    <property type="entry name" value="lambda repressor-like DNA-binding domains"/>
    <property type="match status" value="1"/>
</dbReference>
<dbReference type="PANTHER" id="PTHR30146:SF138">
    <property type="entry name" value="TRANSCRIPTIONAL REGULATORY PROTEIN"/>
    <property type="match status" value="1"/>
</dbReference>
<evidence type="ECO:0000313" key="5">
    <source>
        <dbReference type="EMBL" id="MCB8883863.1"/>
    </source>
</evidence>
<dbReference type="PANTHER" id="PTHR30146">
    <property type="entry name" value="LACI-RELATED TRANSCRIPTIONAL REPRESSOR"/>
    <property type="match status" value="1"/>
</dbReference>
<dbReference type="RefSeq" id="WP_227310605.1">
    <property type="nucleotide sequence ID" value="NZ_JAESVA010000017.1"/>
</dbReference>
<dbReference type="CDD" id="cd06267">
    <property type="entry name" value="PBP1_LacI_sugar_binding-like"/>
    <property type="match status" value="1"/>
</dbReference>
<protein>
    <submittedName>
        <fullName evidence="5">LacI family DNA-binding transcriptional regulator</fullName>
    </submittedName>
</protein>
<organism evidence="5 6">
    <name type="scientific">Acidisoma cellulosilyticum</name>
    <dbReference type="NCBI Taxonomy" id="2802395"/>
    <lineage>
        <taxon>Bacteria</taxon>
        <taxon>Pseudomonadati</taxon>
        <taxon>Pseudomonadota</taxon>
        <taxon>Alphaproteobacteria</taxon>
        <taxon>Acetobacterales</taxon>
        <taxon>Acidocellaceae</taxon>
        <taxon>Acidisoma</taxon>
    </lineage>
</organism>
<comment type="caution">
    <text evidence="5">The sequence shown here is derived from an EMBL/GenBank/DDBJ whole genome shotgun (WGS) entry which is preliminary data.</text>
</comment>
<dbReference type="EMBL" id="JAESVA010000017">
    <property type="protein sequence ID" value="MCB8883863.1"/>
    <property type="molecule type" value="Genomic_DNA"/>
</dbReference>
<dbReference type="AlphaFoldDB" id="A0A964E7C6"/>
<dbReference type="PROSITE" id="PS50932">
    <property type="entry name" value="HTH_LACI_2"/>
    <property type="match status" value="1"/>
</dbReference>
<dbReference type="InterPro" id="IPR046335">
    <property type="entry name" value="LacI/GalR-like_sensor"/>
</dbReference>
<dbReference type="Pfam" id="PF13377">
    <property type="entry name" value="Peripla_BP_3"/>
    <property type="match status" value="1"/>
</dbReference>
<evidence type="ECO:0000259" key="4">
    <source>
        <dbReference type="PROSITE" id="PS50932"/>
    </source>
</evidence>
<proteinExistence type="predicted"/>
<dbReference type="CDD" id="cd01392">
    <property type="entry name" value="HTH_LacI"/>
    <property type="match status" value="1"/>
</dbReference>
<gene>
    <name evidence="5" type="ORF">ACELLULO517_26690</name>
</gene>
<dbReference type="InterPro" id="IPR028082">
    <property type="entry name" value="Peripla_BP_I"/>
</dbReference>